<evidence type="ECO:0000313" key="10">
    <source>
        <dbReference type="Proteomes" id="UP000013525"/>
    </source>
</evidence>
<dbReference type="InterPro" id="IPR036250">
    <property type="entry name" value="AcylCo_DH-like_C"/>
</dbReference>
<accession>R7WTL6</accession>
<evidence type="ECO:0000256" key="3">
    <source>
        <dbReference type="ARBA" id="ARBA00022630"/>
    </source>
</evidence>
<dbReference type="AlphaFoldDB" id="R7WTL6"/>
<protein>
    <submittedName>
        <fullName evidence="9">Acyl-CoA dehydrogenase</fullName>
    </submittedName>
</protein>
<feature type="domain" description="Acyl-CoA dehydrogenase/oxidase C-terminal" evidence="6">
    <location>
        <begin position="221"/>
        <end position="346"/>
    </location>
</feature>
<dbReference type="PANTHER" id="PTHR43292:SF4">
    <property type="entry name" value="ACYL-COA DEHYDROGENASE FADE34"/>
    <property type="match status" value="1"/>
</dbReference>
<dbReference type="Gene3D" id="1.10.540.10">
    <property type="entry name" value="Acyl-CoA dehydrogenase/oxidase, N-terminal domain"/>
    <property type="match status" value="2"/>
</dbReference>
<feature type="domain" description="Acyl-CoA dehydrogenase/oxidase N-terminal" evidence="8">
    <location>
        <begin position="356"/>
        <end position="468"/>
    </location>
</feature>
<dbReference type="Pfam" id="PF02771">
    <property type="entry name" value="Acyl-CoA_dh_N"/>
    <property type="match status" value="2"/>
</dbReference>
<evidence type="ECO:0000256" key="2">
    <source>
        <dbReference type="ARBA" id="ARBA00009347"/>
    </source>
</evidence>
<dbReference type="EMBL" id="APMY01000039">
    <property type="protein sequence ID" value="EOM77484.1"/>
    <property type="molecule type" value="Genomic_DNA"/>
</dbReference>
<dbReference type="GO" id="GO:0050660">
    <property type="term" value="F:flavin adenine dinucleotide binding"/>
    <property type="evidence" value="ECO:0007669"/>
    <property type="project" value="InterPro"/>
</dbReference>
<dbReference type="InterPro" id="IPR009075">
    <property type="entry name" value="AcylCo_DH/oxidase_C"/>
</dbReference>
<dbReference type="Gene3D" id="2.40.110.10">
    <property type="entry name" value="Butyryl-CoA Dehydrogenase, subunit A, domain 2"/>
    <property type="match status" value="1"/>
</dbReference>
<keyword evidence="5" id="KW-0560">Oxidoreductase</keyword>
<dbReference type="InterPro" id="IPR009100">
    <property type="entry name" value="AcylCoA_DH/oxidase_NM_dom_sf"/>
</dbReference>
<feature type="domain" description="Acyl-CoA dehydrogenase/oxidase N-terminal" evidence="8">
    <location>
        <begin position="13"/>
        <end position="104"/>
    </location>
</feature>
<dbReference type="PANTHER" id="PTHR43292">
    <property type="entry name" value="ACYL-COA DEHYDROGENASE"/>
    <property type="match status" value="1"/>
</dbReference>
<keyword evidence="3" id="KW-0285">Flavoprotein</keyword>
<evidence type="ECO:0000259" key="7">
    <source>
        <dbReference type="Pfam" id="PF02770"/>
    </source>
</evidence>
<keyword evidence="4" id="KW-0274">FAD</keyword>
<comment type="cofactor">
    <cofactor evidence="1">
        <name>FAD</name>
        <dbReference type="ChEBI" id="CHEBI:57692"/>
    </cofactor>
</comment>
<dbReference type="InterPro" id="IPR037069">
    <property type="entry name" value="AcylCoA_DH/ox_N_sf"/>
</dbReference>
<dbReference type="InterPro" id="IPR052161">
    <property type="entry name" value="Mycobact_Acyl-CoA_DH"/>
</dbReference>
<evidence type="ECO:0000313" key="9">
    <source>
        <dbReference type="EMBL" id="EOM77484.1"/>
    </source>
</evidence>
<organism evidence="9 10">
    <name type="scientific">Rhodococcus rhodnii LMG 5362</name>
    <dbReference type="NCBI Taxonomy" id="1273125"/>
    <lineage>
        <taxon>Bacteria</taxon>
        <taxon>Bacillati</taxon>
        <taxon>Actinomycetota</taxon>
        <taxon>Actinomycetes</taxon>
        <taxon>Mycobacteriales</taxon>
        <taxon>Nocardiaceae</taxon>
        <taxon>Rhodococcus</taxon>
    </lineage>
</organism>
<name>R7WTL6_9NOCA</name>
<dbReference type="Pfam" id="PF02770">
    <property type="entry name" value="Acyl-CoA_dh_M"/>
    <property type="match status" value="1"/>
</dbReference>
<dbReference type="eggNOG" id="COG1960">
    <property type="taxonomic scope" value="Bacteria"/>
</dbReference>
<dbReference type="GO" id="GO:0016627">
    <property type="term" value="F:oxidoreductase activity, acting on the CH-CH group of donors"/>
    <property type="evidence" value="ECO:0007669"/>
    <property type="project" value="InterPro"/>
</dbReference>
<keyword evidence="10" id="KW-1185">Reference proteome</keyword>
<comment type="caution">
    <text evidence="9">The sequence shown here is derived from an EMBL/GenBank/DDBJ whole genome shotgun (WGS) entry which is preliminary data.</text>
</comment>
<comment type="similarity">
    <text evidence="2">Belongs to the acyl-CoA dehydrogenase family.</text>
</comment>
<evidence type="ECO:0000256" key="5">
    <source>
        <dbReference type="ARBA" id="ARBA00023002"/>
    </source>
</evidence>
<dbReference type="GO" id="GO:0005886">
    <property type="term" value="C:plasma membrane"/>
    <property type="evidence" value="ECO:0007669"/>
    <property type="project" value="TreeGrafter"/>
</dbReference>
<dbReference type="FunFam" id="2.40.110.10:FF:000011">
    <property type="entry name" value="Acyl-CoA dehydrogenase FadE34"/>
    <property type="match status" value="1"/>
</dbReference>
<feature type="domain" description="Acyl-CoA oxidase/dehydrogenase middle" evidence="7">
    <location>
        <begin position="472"/>
        <end position="566"/>
    </location>
</feature>
<dbReference type="PATRIC" id="fig|1273125.3.peg.1123"/>
<dbReference type="SUPFAM" id="SSF56645">
    <property type="entry name" value="Acyl-CoA dehydrogenase NM domain-like"/>
    <property type="match status" value="2"/>
</dbReference>
<dbReference type="InterPro" id="IPR013786">
    <property type="entry name" value="AcylCoA_DH/ox_N"/>
</dbReference>
<dbReference type="SUPFAM" id="SSF47203">
    <property type="entry name" value="Acyl-CoA dehydrogenase C-terminal domain-like"/>
    <property type="match status" value="2"/>
</dbReference>
<feature type="domain" description="Acyl-CoA dehydrogenase/oxidase C-terminal" evidence="6">
    <location>
        <begin position="579"/>
        <end position="721"/>
    </location>
</feature>
<evidence type="ECO:0000259" key="6">
    <source>
        <dbReference type="Pfam" id="PF00441"/>
    </source>
</evidence>
<sequence>MSAVSTTRTLAMTADERDLGDAVRTWAQRTVTPEVVREAVDAKSERRPLFWPSLAELGALGIATDERLGGAGLGLVEAAVVVEELGRSLVPGPTLPSIALAVVAGAAGDDDLAAAIAAGETTGGIALSPGTLRVTREDGHVLITGDSGLIVGGQCADVLLVAAVDGEDTVFVTVPRDGVEVTDLDSHDVVRRAARLTADGARAELVDLDAERIRDVVVVLAGAEAAGVAERALATAAEYAAVREQFGRVIGQFQGVKHTVARMLTRVEVARATVWDAARAIGAAPAGDREATFAAAVAGATALDAAARVTTDCIQVLGGIGYTWEHDAHLYLRRAQSLRLLTGSTAQWHRRVADLTRDGVRRELGVDLPPHADEIRARVRADLDAVVELDESGRTAALAERGFTAPHLPAPWGRGADAVEQLVVAEELRRADLTPHDMIIGNWVVPTLIAHGTGEQQQRFVPPSLRGDIVWCQLYSEPGAGSDLASLTTRAVKVDGGWSLTGQKVWTSMAREADWGICLARTDPAAPKHKGLSYFLIDMKNSEGLDIRPLREITGESLFNEVFFDEVFVPDGRLVGEPGAGWTLARTTLANERVSLSSGSSLGSGGEALLHLADGVDLDAHRSTVLGQVLCDAQAGALLGLRATLRTLAGSQPGAESSVAKLLGVEHMQQVWDVAMEWTGEDAMVATERRSPTMMSLSSQCMSIAGGTTNVQLNIIGERLLGLPRDPEPAR</sequence>
<dbReference type="InterPro" id="IPR046373">
    <property type="entry name" value="Acyl-CoA_Oxase/DH_mid-dom_sf"/>
</dbReference>
<proteinExistence type="inferred from homology"/>
<gene>
    <name evidence="9" type="ORF">Rrhod_1161</name>
</gene>
<dbReference type="Pfam" id="PF00441">
    <property type="entry name" value="Acyl-CoA_dh_1"/>
    <property type="match status" value="2"/>
</dbReference>
<dbReference type="Gene3D" id="1.20.140.10">
    <property type="entry name" value="Butyryl-CoA Dehydrogenase, subunit A, domain 3"/>
    <property type="match status" value="2"/>
</dbReference>
<evidence type="ECO:0000259" key="8">
    <source>
        <dbReference type="Pfam" id="PF02771"/>
    </source>
</evidence>
<dbReference type="Proteomes" id="UP000013525">
    <property type="component" value="Unassembled WGS sequence"/>
</dbReference>
<evidence type="ECO:0000256" key="4">
    <source>
        <dbReference type="ARBA" id="ARBA00022827"/>
    </source>
</evidence>
<dbReference type="InterPro" id="IPR006091">
    <property type="entry name" value="Acyl-CoA_Oxase/DH_mid-dom"/>
</dbReference>
<evidence type="ECO:0000256" key="1">
    <source>
        <dbReference type="ARBA" id="ARBA00001974"/>
    </source>
</evidence>
<reference evidence="9 10" key="1">
    <citation type="journal article" date="2013" name="Genome Announc.">
        <title>Draft Genome Sequence of Rhodococcus rhodnii Strain LMG5362, a Symbiont of Rhodnius prolixus (Hemiptera, Reduviidae, Triatominae), the Principle Vector of Trypanosoma cruzi.</title>
        <authorList>
            <person name="Pachebat J.A."/>
            <person name="van Keulen G."/>
            <person name="Whitten M.M."/>
            <person name="Girdwood S."/>
            <person name="Del Sol R."/>
            <person name="Dyson P.J."/>
            <person name="Facey P.D."/>
        </authorList>
    </citation>
    <scope>NUCLEOTIDE SEQUENCE [LARGE SCALE GENOMIC DNA]</scope>
    <source>
        <strain evidence="9 10">LMG 5362</strain>
    </source>
</reference>